<evidence type="ECO:0000313" key="2">
    <source>
        <dbReference type="Proteomes" id="UP000244898"/>
    </source>
</evidence>
<reference evidence="2" key="1">
    <citation type="submission" date="2018-03" db="EMBL/GenBank/DDBJ databases">
        <authorList>
            <person name="Rodrigo-Torres L."/>
            <person name="Arahal R. D."/>
            <person name="Lucena T."/>
        </authorList>
    </citation>
    <scope>NUCLEOTIDE SEQUENCE [LARGE SCALE GENOMIC DNA]</scope>
    <source>
        <strain evidence="2">CECT 7615</strain>
    </source>
</reference>
<dbReference type="GO" id="GO:0016791">
    <property type="term" value="F:phosphatase activity"/>
    <property type="evidence" value="ECO:0007669"/>
    <property type="project" value="TreeGrafter"/>
</dbReference>
<dbReference type="SUPFAM" id="SSF56784">
    <property type="entry name" value="HAD-like"/>
    <property type="match status" value="1"/>
</dbReference>
<evidence type="ECO:0000313" key="1">
    <source>
        <dbReference type="EMBL" id="SPJ30462.1"/>
    </source>
</evidence>
<dbReference type="InterPro" id="IPR006357">
    <property type="entry name" value="HAD-SF_hydro_IIA"/>
</dbReference>
<accession>A0A2R8CDJ7</accession>
<evidence type="ECO:0008006" key="3">
    <source>
        <dbReference type="Google" id="ProtNLM"/>
    </source>
</evidence>
<name>A0A2R8CDJ7_9RHOB</name>
<dbReference type="NCBIfam" id="TIGR01460">
    <property type="entry name" value="HAD-SF-IIA"/>
    <property type="match status" value="1"/>
</dbReference>
<dbReference type="Pfam" id="PF13344">
    <property type="entry name" value="Hydrolase_6"/>
    <property type="match status" value="1"/>
</dbReference>
<dbReference type="Gene3D" id="3.40.50.1000">
    <property type="entry name" value="HAD superfamily/HAD-like"/>
    <property type="match status" value="2"/>
</dbReference>
<protein>
    <recommendedName>
        <fullName evidence="3">Haloacid dehalogenase</fullName>
    </recommendedName>
</protein>
<dbReference type="EMBL" id="ONZG01000011">
    <property type="protein sequence ID" value="SPJ30462.1"/>
    <property type="molecule type" value="Genomic_DNA"/>
</dbReference>
<dbReference type="InterPro" id="IPR036412">
    <property type="entry name" value="HAD-like_sf"/>
</dbReference>
<dbReference type="Pfam" id="PF13242">
    <property type="entry name" value="Hydrolase_like"/>
    <property type="match status" value="1"/>
</dbReference>
<dbReference type="PANTHER" id="PTHR19288">
    <property type="entry name" value="4-NITROPHENYLPHOSPHATASE-RELATED"/>
    <property type="match status" value="1"/>
</dbReference>
<dbReference type="InterPro" id="IPR023214">
    <property type="entry name" value="HAD_sf"/>
</dbReference>
<keyword evidence="2" id="KW-1185">Reference proteome</keyword>
<dbReference type="GO" id="GO:0005737">
    <property type="term" value="C:cytoplasm"/>
    <property type="evidence" value="ECO:0007669"/>
    <property type="project" value="TreeGrafter"/>
</dbReference>
<gene>
    <name evidence="1" type="ORF">TRM7615_03996</name>
</gene>
<dbReference type="AlphaFoldDB" id="A0A2R8CDJ7"/>
<dbReference type="PANTHER" id="PTHR19288:SF90">
    <property type="entry name" value="OS08G0542600 PROTEIN"/>
    <property type="match status" value="1"/>
</dbReference>
<dbReference type="Proteomes" id="UP000244898">
    <property type="component" value="Unassembled WGS sequence"/>
</dbReference>
<organism evidence="1 2">
    <name type="scientific">Falsiruegeria mediterranea M17</name>
    <dbReference type="NCBI Taxonomy" id="1200281"/>
    <lineage>
        <taxon>Bacteria</taxon>
        <taxon>Pseudomonadati</taxon>
        <taxon>Pseudomonadota</taxon>
        <taxon>Alphaproteobacteria</taxon>
        <taxon>Rhodobacterales</taxon>
        <taxon>Roseobacteraceae</taxon>
        <taxon>Falsiruegeria</taxon>
    </lineage>
</organism>
<sequence>MRDQKTKWGSMLTTQSIFDRYEEVRARFPNVIAREASLGITSLLDIADQVDAFVFDAFGVLNVGETMIPGADMRLDQLRARGCAIRILTNAASYDREGASAKFKRLGLRVEDDEIITSREAALQNLGEGHWGVIAADTDQLNDLPGNVTRLKDNADDYDTVKQFLFLSTADWTTSRQDLLVSAMQQRPRKVLIANADLAAPRDNGFSIEPGHYGHQIADQFPGYVHFFGKPFPEVYDLIEASLGSLTPERIAMCGDTLHTDILGAAARGWRTVLVTQDGLFAGYDTQPFSKQAHLFADWRLSRI</sequence>
<proteinExistence type="predicted"/>